<dbReference type="SMART" id="SM00947">
    <property type="entry name" value="Pro_CA"/>
    <property type="match status" value="1"/>
</dbReference>
<organism evidence="8 9">
    <name type="scientific">Paraconexibacter antarcticus</name>
    <dbReference type="NCBI Taxonomy" id="2949664"/>
    <lineage>
        <taxon>Bacteria</taxon>
        <taxon>Bacillati</taxon>
        <taxon>Actinomycetota</taxon>
        <taxon>Thermoleophilia</taxon>
        <taxon>Solirubrobacterales</taxon>
        <taxon>Paraconexibacteraceae</taxon>
        <taxon>Paraconexibacter</taxon>
    </lineage>
</organism>
<proteinExistence type="inferred from homology"/>
<evidence type="ECO:0000256" key="7">
    <source>
        <dbReference type="ARBA" id="ARBA00048348"/>
    </source>
</evidence>
<evidence type="ECO:0000256" key="2">
    <source>
        <dbReference type="ARBA" id="ARBA00006217"/>
    </source>
</evidence>
<name>A0ABY5DWP7_9ACTN</name>
<protein>
    <recommendedName>
        <fullName evidence="3">carbonic anhydrase</fullName>
        <ecNumber evidence="3">4.2.1.1</ecNumber>
    </recommendedName>
</protein>
<keyword evidence="4" id="KW-0479">Metal-binding</keyword>
<dbReference type="RefSeq" id="WP_254572598.1">
    <property type="nucleotide sequence ID" value="NZ_CP098502.1"/>
</dbReference>
<comment type="similarity">
    <text evidence="2">Belongs to the beta-class carbonic anhydrase family.</text>
</comment>
<evidence type="ECO:0000256" key="6">
    <source>
        <dbReference type="ARBA" id="ARBA00024993"/>
    </source>
</evidence>
<evidence type="ECO:0000313" key="8">
    <source>
        <dbReference type="EMBL" id="UTI65920.1"/>
    </source>
</evidence>
<sequence>MSVIDELEEHNRRYAASFAEQHLPTEPALQLAVVACMDSRIDVFACLGLEQGQAHVIRNAGGVVTDDVIRSLSISQRKLKTREIVLIHHTQCGMQTITDDGFRQELQETTGQAPSFAIESFTDADADVRQSIARLRSSPFLPHTDSIRGYVYDVETGVLHQVQETAPAA</sequence>
<comment type="function">
    <text evidence="6">Catalyzes the reversible hydration of carbon dioxide to form bicarbonate.</text>
</comment>
<evidence type="ECO:0000313" key="9">
    <source>
        <dbReference type="Proteomes" id="UP001056035"/>
    </source>
</evidence>
<evidence type="ECO:0000256" key="3">
    <source>
        <dbReference type="ARBA" id="ARBA00012925"/>
    </source>
</evidence>
<accession>A0ABY5DWP7</accession>
<gene>
    <name evidence="8" type="ORF">NBH00_06830</name>
</gene>
<dbReference type="PANTHER" id="PTHR43175">
    <property type="entry name" value="CARBONIC ANHYDRASE"/>
    <property type="match status" value="1"/>
</dbReference>
<dbReference type="SUPFAM" id="SSF53056">
    <property type="entry name" value="beta-carbonic anhydrase, cab"/>
    <property type="match status" value="1"/>
</dbReference>
<dbReference type="Gene3D" id="3.40.1050.10">
    <property type="entry name" value="Carbonic anhydrase"/>
    <property type="match status" value="1"/>
</dbReference>
<comment type="cofactor">
    <cofactor evidence="1">
        <name>Zn(2+)</name>
        <dbReference type="ChEBI" id="CHEBI:29105"/>
    </cofactor>
</comment>
<dbReference type="CDD" id="cd03379">
    <property type="entry name" value="beta_CA_cladeD"/>
    <property type="match status" value="1"/>
</dbReference>
<dbReference type="InterPro" id="IPR001765">
    <property type="entry name" value="Carbonic_anhydrase"/>
</dbReference>
<dbReference type="Proteomes" id="UP001056035">
    <property type="component" value="Chromosome"/>
</dbReference>
<evidence type="ECO:0000256" key="5">
    <source>
        <dbReference type="ARBA" id="ARBA00022833"/>
    </source>
</evidence>
<evidence type="ECO:0000256" key="1">
    <source>
        <dbReference type="ARBA" id="ARBA00001947"/>
    </source>
</evidence>
<dbReference type="InterPro" id="IPR036874">
    <property type="entry name" value="Carbonic_anhydrase_sf"/>
</dbReference>
<dbReference type="PANTHER" id="PTHR43175:SF3">
    <property type="entry name" value="CARBON DISULFIDE HYDROLASE"/>
    <property type="match status" value="1"/>
</dbReference>
<comment type="catalytic activity">
    <reaction evidence="7">
        <text>hydrogencarbonate + H(+) = CO2 + H2O</text>
        <dbReference type="Rhea" id="RHEA:10748"/>
        <dbReference type="ChEBI" id="CHEBI:15377"/>
        <dbReference type="ChEBI" id="CHEBI:15378"/>
        <dbReference type="ChEBI" id="CHEBI:16526"/>
        <dbReference type="ChEBI" id="CHEBI:17544"/>
        <dbReference type="EC" id="4.2.1.1"/>
    </reaction>
</comment>
<dbReference type="EC" id="4.2.1.1" evidence="3"/>
<evidence type="ECO:0000256" key="4">
    <source>
        <dbReference type="ARBA" id="ARBA00022723"/>
    </source>
</evidence>
<dbReference type="EMBL" id="CP098502">
    <property type="protein sequence ID" value="UTI65920.1"/>
    <property type="molecule type" value="Genomic_DNA"/>
</dbReference>
<keyword evidence="5" id="KW-0862">Zinc</keyword>
<keyword evidence="9" id="KW-1185">Reference proteome</keyword>
<reference evidence="8 9" key="1">
    <citation type="submission" date="2022-06" db="EMBL/GenBank/DDBJ databases">
        <title>Paraconexibacter antarcticus.</title>
        <authorList>
            <person name="Kim C.S."/>
        </authorList>
    </citation>
    <scope>NUCLEOTIDE SEQUENCE [LARGE SCALE GENOMIC DNA]</scope>
    <source>
        <strain evidence="8 9">02-257</strain>
    </source>
</reference>
<dbReference type="Pfam" id="PF00484">
    <property type="entry name" value="Pro_CA"/>
    <property type="match status" value="1"/>
</dbReference>